<dbReference type="Proteomes" id="UP001203284">
    <property type="component" value="Unassembled WGS sequence"/>
</dbReference>
<dbReference type="RefSeq" id="WP_247029291.1">
    <property type="nucleotide sequence ID" value="NZ_JALKCH010000006.1"/>
</dbReference>
<proteinExistence type="predicted"/>
<dbReference type="Gene3D" id="3.10.180.10">
    <property type="entry name" value="2,3-Dihydroxybiphenyl 1,2-Dioxygenase, domain 1"/>
    <property type="match status" value="1"/>
</dbReference>
<evidence type="ECO:0000259" key="1">
    <source>
        <dbReference type="PROSITE" id="PS51819"/>
    </source>
</evidence>
<reference evidence="2 3" key="1">
    <citation type="submission" date="2022-04" db="EMBL/GenBank/DDBJ databases">
        <authorList>
            <person name="Grouzdev D.S."/>
            <person name="Pantiukh K.S."/>
            <person name="Krutkina M.S."/>
        </authorList>
    </citation>
    <scope>NUCLEOTIDE SEQUENCE [LARGE SCALE GENOMIC DNA]</scope>
    <source>
        <strain evidence="2 3">6x-1</strain>
    </source>
</reference>
<dbReference type="Pfam" id="PF18029">
    <property type="entry name" value="Glyoxalase_6"/>
    <property type="match status" value="1"/>
</dbReference>
<evidence type="ECO:0000313" key="3">
    <source>
        <dbReference type="Proteomes" id="UP001203284"/>
    </source>
</evidence>
<accession>A0ABT0DC23</accession>
<sequence>MQLLVNIDVPDFEAGRRFYTEALGLTEGRRFGEGGVELLGGSSAIYLLVKPSGSQATANGAVRDYGRHWTPVHLDLVVDDLDAALVRARAAGAVLERGPVDAAWGRIAGLADPFGNGFCLLSFTASGYDAVATP</sequence>
<protein>
    <submittedName>
        <fullName evidence="2">VOC family protein</fullName>
    </submittedName>
</protein>
<comment type="caution">
    <text evidence="2">The sequence shown here is derived from an EMBL/GenBank/DDBJ whole genome shotgun (WGS) entry which is preliminary data.</text>
</comment>
<dbReference type="EMBL" id="JALKCH010000006">
    <property type="protein sequence ID" value="MCK0197508.1"/>
    <property type="molecule type" value="Genomic_DNA"/>
</dbReference>
<gene>
    <name evidence="2" type="ORF">MWN34_11335</name>
</gene>
<keyword evidence="3" id="KW-1185">Reference proteome</keyword>
<dbReference type="InterPro" id="IPR041581">
    <property type="entry name" value="Glyoxalase_6"/>
</dbReference>
<name>A0ABT0DC23_9HYPH</name>
<organism evidence="2 3">
    <name type="scientific">Ancylobacter crimeensis</name>
    <dbReference type="NCBI Taxonomy" id="2579147"/>
    <lineage>
        <taxon>Bacteria</taxon>
        <taxon>Pseudomonadati</taxon>
        <taxon>Pseudomonadota</taxon>
        <taxon>Alphaproteobacteria</taxon>
        <taxon>Hyphomicrobiales</taxon>
        <taxon>Xanthobacteraceae</taxon>
        <taxon>Ancylobacter</taxon>
    </lineage>
</organism>
<feature type="domain" description="VOC" evidence="1">
    <location>
        <begin position="1"/>
        <end position="123"/>
    </location>
</feature>
<evidence type="ECO:0000313" key="2">
    <source>
        <dbReference type="EMBL" id="MCK0197508.1"/>
    </source>
</evidence>
<dbReference type="InterPro" id="IPR037523">
    <property type="entry name" value="VOC_core"/>
</dbReference>
<dbReference type="SUPFAM" id="SSF54593">
    <property type="entry name" value="Glyoxalase/Bleomycin resistance protein/Dihydroxybiphenyl dioxygenase"/>
    <property type="match status" value="1"/>
</dbReference>
<dbReference type="PROSITE" id="PS51819">
    <property type="entry name" value="VOC"/>
    <property type="match status" value="1"/>
</dbReference>
<dbReference type="InterPro" id="IPR029068">
    <property type="entry name" value="Glyas_Bleomycin-R_OHBP_Dase"/>
</dbReference>